<accession>A0A433EPL7</accession>
<sequence length="337" mass="38488">MEQITVGTMLYNRYQILAKIADGGMAEVFEGYDTLLKRYVAIKIMTLSLSKNKEAVDRFNKEYNSIAQFSHKNVVKVYGSFEAYDRNCLVLELVKGYTLKDRLLTLGPCTVKELLYFFDEINLAITEAHQNDIIHRDIKPENILISYDGKIKVSDFGVAILENSEDLESGKIIGTSKYMAPEIVQSRPASRRSDIYALGIMLYELAVGMAPFVGKNPTFVAVKHVKELPLRPRLINPALPQSLENVILKAIAKDPTERFQTVAEFNASLQAVENSEHQHDKPLKLRNYLEVKGKRGKVHNRYYSYPWFLQIKVVFWLIFLIVAFLTAMICLCLLLPR</sequence>
<keyword evidence="7" id="KW-1133">Transmembrane helix</keyword>
<dbReference type="Pfam" id="PF00069">
    <property type="entry name" value="Pkinase"/>
    <property type="match status" value="1"/>
</dbReference>
<evidence type="ECO:0000256" key="7">
    <source>
        <dbReference type="SAM" id="Phobius"/>
    </source>
</evidence>
<dbReference type="AlphaFoldDB" id="A0A433EPL7"/>
<dbReference type="InterPro" id="IPR000719">
    <property type="entry name" value="Prot_kinase_dom"/>
</dbReference>
<evidence type="ECO:0000313" key="9">
    <source>
        <dbReference type="EMBL" id="RUP76339.1"/>
    </source>
</evidence>
<proteinExistence type="predicted"/>
<keyword evidence="2 9" id="KW-0723">Serine/threonine-protein kinase</keyword>
<evidence type="ECO:0000256" key="3">
    <source>
        <dbReference type="ARBA" id="ARBA00022679"/>
    </source>
</evidence>
<dbReference type="EMBL" id="RAHC01000008">
    <property type="protein sequence ID" value="RUP76339.1"/>
    <property type="molecule type" value="Genomic_DNA"/>
</dbReference>
<dbReference type="PANTHER" id="PTHR43289:SF34">
    <property type="entry name" value="SERINE_THREONINE-PROTEIN KINASE YBDM-RELATED"/>
    <property type="match status" value="1"/>
</dbReference>
<protein>
    <recommendedName>
        <fullName evidence="1">non-specific serine/threonine protein kinase</fullName>
        <ecNumber evidence="1">2.7.11.1</ecNumber>
    </recommendedName>
</protein>
<evidence type="ECO:0000256" key="1">
    <source>
        <dbReference type="ARBA" id="ARBA00012513"/>
    </source>
</evidence>
<feature type="domain" description="Protein kinase" evidence="8">
    <location>
        <begin position="14"/>
        <end position="272"/>
    </location>
</feature>
<reference evidence="9 10" key="1">
    <citation type="journal article" date="2019" name="Genome Biol. Evol.">
        <title>Toxin and genome evolution in a Drosophila defensive symbiosis.</title>
        <authorList>
            <person name="Ballinger M.J."/>
            <person name="Gawryluk R.M."/>
            <person name="Perlman S.J."/>
        </authorList>
    </citation>
    <scope>NUCLEOTIDE SEQUENCE [LARGE SCALE GENOMIC DNA]</scope>
    <source>
        <strain evidence="10">sNeo</strain>
    </source>
</reference>
<keyword evidence="4" id="KW-0547">Nucleotide-binding</keyword>
<dbReference type="GO" id="GO:0004674">
    <property type="term" value="F:protein serine/threonine kinase activity"/>
    <property type="evidence" value="ECO:0007669"/>
    <property type="project" value="UniProtKB-KW"/>
</dbReference>
<keyword evidence="7" id="KW-0472">Membrane</keyword>
<dbReference type="SUPFAM" id="SSF56112">
    <property type="entry name" value="Protein kinase-like (PK-like)"/>
    <property type="match status" value="1"/>
</dbReference>
<keyword evidence="7" id="KW-0812">Transmembrane</keyword>
<dbReference type="GO" id="GO:0005524">
    <property type="term" value="F:ATP binding"/>
    <property type="evidence" value="ECO:0007669"/>
    <property type="project" value="UniProtKB-KW"/>
</dbReference>
<evidence type="ECO:0000256" key="2">
    <source>
        <dbReference type="ARBA" id="ARBA00022527"/>
    </source>
</evidence>
<gene>
    <name evidence="9" type="ORF">D6D54_06135</name>
</gene>
<dbReference type="Gene3D" id="3.30.200.20">
    <property type="entry name" value="Phosphorylase Kinase, domain 1"/>
    <property type="match status" value="1"/>
</dbReference>
<evidence type="ECO:0000256" key="6">
    <source>
        <dbReference type="ARBA" id="ARBA00022840"/>
    </source>
</evidence>
<dbReference type="Gene3D" id="1.10.510.10">
    <property type="entry name" value="Transferase(Phosphotransferase) domain 1"/>
    <property type="match status" value="1"/>
</dbReference>
<dbReference type="InterPro" id="IPR008271">
    <property type="entry name" value="Ser/Thr_kinase_AS"/>
</dbReference>
<dbReference type="PROSITE" id="PS00108">
    <property type="entry name" value="PROTEIN_KINASE_ST"/>
    <property type="match status" value="1"/>
</dbReference>
<comment type="caution">
    <text evidence="9">The sequence shown here is derived from an EMBL/GenBank/DDBJ whole genome shotgun (WGS) entry which is preliminary data.</text>
</comment>
<evidence type="ECO:0000259" key="8">
    <source>
        <dbReference type="PROSITE" id="PS50011"/>
    </source>
</evidence>
<dbReference type="FunFam" id="1.10.510.10:FF:000021">
    <property type="entry name" value="Serine/threonine protein kinase"/>
    <property type="match status" value="1"/>
</dbReference>
<organism evidence="9 10">
    <name type="scientific">Spiroplasma poulsonii</name>
    <dbReference type="NCBI Taxonomy" id="2138"/>
    <lineage>
        <taxon>Bacteria</taxon>
        <taxon>Bacillati</taxon>
        <taxon>Mycoplasmatota</taxon>
        <taxon>Mollicutes</taxon>
        <taxon>Entomoplasmatales</taxon>
        <taxon>Spiroplasmataceae</taxon>
        <taxon>Spiroplasma</taxon>
    </lineage>
</organism>
<keyword evidence="5 9" id="KW-0418">Kinase</keyword>
<name>A0A433EPL7_9MOLU</name>
<dbReference type="PROSITE" id="PS50011">
    <property type="entry name" value="PROTEIN_KINASE_DOM"/>
    <property type="match status" value="1"/>
</dbReference>
<dbReference type="InterPro" id="IPR011009">
    <property type="entry name" value="Kinase-like_dom_sf"/>
</dbReference>
<dbReference type="Proteomes" id="UP000274545">
    <property type="component" value="Unassembled WGS sequence"/>
</dbReference>
<dbReference type="RefSeq" id="WP_127093115.1">
    <property type="nucleotide sequence ID" value="NZ_RAHC01000008.1"/>
</dbReference>
<keyword evidence="3" id="KW-0808">Transferase</keyword>
<feature type="transmembrane region" description="Helical" evidence="7">
    <location>
        <begin position="313"/>
        <end position="335"/>
    </location>
</feature>
<dbReference type="PANTHER" id="PTHR43289">
    <property type="entry name" value="MITOGEN-ACTIVATED PROTEIN KINASE KINASE KINASE 20-RELATED"/>
    <property type="match status" value="1"/>
</dbReference>
<keyword evidence="6" id="KW-0067">ATP-binding</keyword>
<evidence type="ECO:0000313" key="10">
    <source>
        <dbReference type="Proteomes" id="UP000274545"/>
    </source>
</evidence>
<dbReference type="EC" id="2.7.11.1" evidence="1"/>
<dbReference type="CDD" id="cd14014">
    <property type="entry name" value="STKc_PknB_like"/>
    <property type="match status" value="1"/>
</dbReference>
<evidence type="ECO:0000256" key="5">
    <source>
        <dbReference type="ARBA" id="ARBA00022777"/>
    </source>
</evidence>
<dbReference type="SMART" id="SM00220">
    <property type="entry name" value="S_TKc"/>
    <property type="match status" value="1"/>
</dbReference>
<evidence type="ECO:0000256" key="4">
    <source>
        <dbReference type="ARBA" id="ARBA00022741"/>
    </source>
</evidence>